<dbReference type="InterPro" id="IPR016181">
    <property type="entry name" value="Acyl_CoA_acyltransferase"/>
</dbReference>
<dbReference type="STRING" id="642780.SAMN04488570_1904"/>
<dbReference type="AlphaFoldDB" id="A0A1H1SAF2"/>
<evidence type="ECO:0000256" key="2">
    <source>
        <dbReference type="ARBA" id="ARBA00022679"/>
    </source>
</evidence>
<dbReference type="Pfam" id="PF00583">
    <property type="entry name" value="Acetyltransf_1"/>
    <property type="match status" value="1"/>
</dbReference>
<accession>A0A1H1SAF2</accession>
<dbReference type="SUPFAM" id="SSF55729">
    <property type="entry name" value="Acyl-CoA N-acyltransferases (Nat)"/>
    <property type="match status" value="1"/>
</dbReference>
<protein>
    <submittedName>
        <fullName evidence="5">Acetyltransferase (GNAT) family protein</fullName>
    </submittedName>
</protein>
<dbReference type="RefSeq" id="WP_197681148.1">
    <property type="nucleotide sequence ID" value="NZ_LT629757.1"/>
</dbReference>
<evidence type="ECO:0000313" key="5">
    <source>
        <dbReference type="EMBL" id="SDS44911.1"/>
    </source>
</evidence>
<keyword evidence="6" id="KW-1185">Reference proteome</keyword>
<dbReference type="Gene3D" id="3.40.630.30">
    <property type="match status" value="1"/>
</dbReference>
<feature type="domain" description="N-acetyltransferase" evidence="4">
    <location>
        <begin position="13"/>
        <end position="173"/>
    </location>
</feature>
<keyword evidence="2 5" id="KW-0808">Transferase</keyword>
<dbReference type="GO" id="GO:0008168">
    <property type="term" value="F:methyltransferase activity"/>
    <property type="evidence" value="ECO:0007669"/>
    <property type="project" value="UniProtKB-KW"/>
</dbReference>
<sequence>MSSRLRPVPGWEVVPRPFDHPDSQRLVEEVQQEYVVRYGGPDLTPLDPSYFEAPLGAFFVGYLDGEPVATGAWRRRDDVAWAGTTATAEVKRMYVAPRARGRGLARALLAHLEATATQAGAEVMVLETGERQPEAIALYESIGYRRIAGFGFYRDAPLSRCYARALGERRSWDDAAATFDDEPDHGLADPTTREAWRVLLAEALPPAPARVLDVGCGTGTLSGLLAEAGHDVTGVDFAPAMVDLARERHPGVEFLLGDAADPPVGPRAGGGAAYDVVLGRHVLWALPDPAAALRRWVSLLAPGGRLVLVEGRWHTGSGLLAAETSRLLGQAGREVSLRVLDDPVLWGGPTGDERYLVVSRR</sequence>
<dbReference type="Pfam" id="PF08241">
    <property type="entry name" value="Methyltransf_11"/>
    <property type="match status" value="1"/>
</dbReference>
<evidence type="ECO:0000256" key="1">
    <source>
        <dbReference type="ARBA" id="ARBA00022603"/>
    </source>
</evidence>
<evidence type="ECO:0000259" key="4">
    <source>
        <dbReference type="PROSITE" id="PS51186"/>
    </source>
</evidence>
<dbReference type="GO" id="GO:0032259">
    <property type="term" value="P:methylation"/>
    <property type="evidence" value="ECO:0007669"/>
    <property type="project" value="UniProtKB-KW"/>
</dbReference>
<dbReference type="Gene3D" id="3.40.50.150">
    <property type="entry name" value="Vaccinia Virus protein VP39"/>
    <property type="match status" value="1"/>
</dbReference>
<keyword evidence="1" id="KW-0489">Methyltransferase</keyword>
<dbReference type="PANTHER" id="PTHR43464:SF19">
    <property type="entry name" value="UBIQUINONE BIOSYNTHESIS O-METHYLTRANSFERASE, MITOCHONDRIAL"/>
    <property type="match status" value="1"/>
</dbReference>
<keyword evidence="3" id="KW-0949">S-adenosyl-L-methionine</keyword>
<dbReference type="InterPro" id="IPR029063">
    <property type="entry name" value="SAM-dependent_MTases_sf"/>
</dbReference>
<gene>
    <name evidence="5" type="ORF">SAMN04488570_1904</name>
</gene>
<dbReference type="PROSITE" id="PS51186">
    <property type="entry name" value="GNAT"/>
    <property type="match status" value="1"/>
</dbReference>
<name>A0A1H1SAF2_9ACTN</name>
<evidence type="ECO:0000256" key="3">
    <source>
        <dbReference type="ARBA" id="ARBA00022691"/>
    </source>
</evidence>
<dbReference type="PANTHER" id="PTHR43464">
    <property type="entry name" value="METHYLTRANSFERASE"/>
    <property type="match status" value="1"/>
</dbReference>
<dbReference type="GO" id="GO:0016747">
    <property type="term" value="F:acyltransferase activity, transferring groups other than amino-acyl groups"/>
    <property type="evidence" value="ECO:0007669"/>
    <property type="project" value="InterPro"/>
</dbReference>
<proteinExistence type="predicted"/>
<dbReference type="SUPFAM" id="SSF53335">
    <property type="entry name" value="S-adenosyl-L-methionine-dependent methyltransferases"/>
    <property type="match status" value="1"/>
</dbReference>
<dbReference type="Proteomes" id="UP000198859">
    <property type="component" value="Chromosome I"/>
</dbReference>
<dbReference type="CDD" id="cd04301">
    <property type="entry name" value="NAT_SF"/>
    <property type="match status" value="1"/>
</dbReference>
<dbReference type="InterPro" id="IPR013216">
    <property type="entry name" value="Methyltransf_11"/>
</dbReference>
<dbReference type="CDD" id="cd02440">
    <property type="entry name" value="AdoMet_MTases"/>
    <property type="match status" value="1"/>
</dbReference>
<evidence type="ECO:0000313" key="6">
    <source>
        <dbReference type="Proteomes" id="UP000198859"/>
    </source>
</evidence>
<dbReference type="InterPro" id="IPR000182">
    <property type="entry name" value="GNAT_dom"/>
</dbReference>
<organism evidence="5 6">
    <name type="scientific">Nocardioides scoriae</name>
    <dbReference type="NCBI Taxonomy" id="642780"/>
    <lineage>
        <taxon>Bacteria</taxon>
        <taxon>Bacillati</taxon>
        <taxon>Actinomycetota</taxon>
        <taxon>Actinomycetes</taxon>
        <taxon>Propionibacteriales</taxon>
        <taxon>Nocardioidaceae</taxon>
        <taxon>Nocardioides</taxon>
    </lineage>
</organism>
<dbReference type="EMBL" id="LT629757">
    <property type="protein sequence ID" value="SDS44911.1"/>
    <property type="molecule type" value="Genomic_DNA"/>
</dbReference>
<reference evidence="6" key="1">
    <citation type="submission" date="2016-10" db="EMBL/GenBank/DDBJ databases">
        <authorList>
            <person name="Varghese N."/>
            <person name="Submissions S."/>
        </authorList>
    </citation>
    <scope>NUCLEOTIDE SEQUENCE [LARGE SCALE GENOMIC DNA]</scope>
    <source>
        <strain evidence="6">DSM 22127</strain>
    </source>
</reference>